<dbReference type="InterPro" id="IPR020810">
    <property type="entry name" value="Enolase_C"/>
</dbReference>
<dbReference type="InterPro" id="IPR029017">
    <property type="entry name" value="Enolase-like_N"/>
</dbReference>
<comment type="function">
    <text evidence="9">Catalyzes the reversible conversion of 2-phosphoglycerate (2-PG) into phosphoenolpyruvate (PEP). It is essential for the degradation of carbohydrates via glycolysis.</text>
</comment>
<gene>
    <name evidence="9" type="primary">eno</name>
    <name evidence="15" type="ORF">D6810_03090</name>
</gene>
<evidence type="ECO:0000256" key="10">
    <source>
        <dbReference type="PIRSR" id="PIRSR001400-1"/>
    </source>
</evidence>
<feature type="active site" description="Proton donor" evidence="9 10">
    <location>
        <position position="206"/>
    </location>
</feature>
<evidence type="ECO:0000259" key="13">
    <source>
        <dbReference type="SMART" id="SM01192"/>
    </source>
</evidence>
<evidence type="ECO:0000313" key="15">
    <source>
        <dbReference type="EMBL" id="RMD76738.1"/>
    </source>
</evidence>
<keyword evidence="9" id="KW-0963">Cytoplasm</keyword>
<evidence type="ECO:0000256" key="5">
    <source>
        <dbReference type="ARBA" id="ARBA00022525"/>
    </source>
</evidence>
<dbReference type="Gene3D" id="3.20.20.120">
    <property type="entry name" value="Enolase-like C-terminal domain"/>
    <property type="match status" value="1"/>
</dbReference>
<evidence type="ECO:0000256" key="12">
    <source>
        <dbReference type="PIRSR" id="PIRSR001400-3"/>
    </source>
</evidence>
<dbReference type="PIRSF" id="PIRSF001400">
    <property type="entry name" value="Enolase"/>
    <property type="match status" value="1"/>
</dbReference>
<keyword evidence="8 9" id="KW-0456">Lyase</keyword>
<organism evidence="15 16">
    <name type="scientific">Candidatus Dojkabacteria bacterium</name>
    <dbReference type="NCBI Taxonomy" id="2099670"/>
    <lineage>
        <taxon>Bacteria</taxon>
        <taxon>Candidatus Dojkabacteria</taxon>
    </lineage>
</organism>
<feature type="binding site" evidence="11">
    <location>
        <position position="391"/>
    </location>
    <ligand>
        <name>substrate</name>
    </ligand>
</feature>
<dbReference type="GO" id="GO:0004634">
    <property type="term" value="F:phosphopyruvate hydratase activity"/>
    <property type="evidence" value="ECO:0007669"/>
    <property type="project" value="UniProtKB-UniRule"/>
</dbReference>
<dbReference type="CDD" id="cd03313">
    <property type="entry name" value="enolase"/>
    <property type="match status" value="1"/>
</dbReference>
<comment type="cofactor">
    <cofactor evidence="9">
        <name>Mg(2+)</name>
        <dbReference type="ChEBI" id="CHEBI:18420"/>
    </cofactor>
    <text evidence="9">Binds a second Mg(2+) ion via substrate during catalysis.</text>
</comment>
<dbReference type="InterPro" id="IPR020811">
    <property type="entry name" value="Enolase_N"/>
</dbReference>
<evidence type="ECO:0000256" key="6">
    <source>
        <dbReference type="ARBA" id="ARBA00022842"/>
    </source>
</evidence>
<sequence>MNKIKKIHARQIIDSRAIPTLEVDLYLEDGSFGRAAVPSGASTGSHEALELRDGDMSKWLGKTVFKSIQNVKVLSEELSGKYFETQEALDSWLIQRDGTGNKSNLGANTILGISLAFAHAVANSQNKPLYLLFNELYGKPEIKLPIPMFNIMNGGKHANWSTDVQEFMILMPNFEYQKQLQVGCEIFLHLEKLLKSRGKSVNVGNEGGFAPGFESNEEALEYVSTAVENTRYKLGEEVFFALDIASSEFYNEETKSYTLKTEKRDLNAEEWMSRIVNWTEKYPILSIEDPFAEDDWDSWIKFTESMGDKLQIVGDDLLVTNQTRIEKASREKACNALLVKLNQIGTLTETLIAMKTSEKSGWKNIVSHRSGETEDTTIAHLAVGTGCGQIKTGAPSRGERTAKYNEILRIAENLNL</sequence>
<evidence type="ECO:0000256" key="11">
    <source>
        <dbReference type="PIRSR" id="PIRSR001400-2"/>
    </source>
</evidence>
<comment type="catalytic activity">
    <reaction evidence="9">
        <text>(2R)-2-phosphoglycerate = phosphoenolpyruvate + H2O</text>
        <dbReference type="Rhea" id="RHEA:10164"/>
        <dbReference type="ChEBI" id="CHEBI:15377"/>
        <dbReference type="ChEBI" id="CHEBI:58289"/>
        <dbReference type="ChEBI" id="CHEBI:58702"/>
        <dbReference type="EC" id="4.2.1.11"/>
    </reaction>
</comment>
<feature type="binding site" evidence="11">
    <location>
        <position position="166"/>
    </location>
    <ligand>
        <name>substrate</name>
    </ligand>
</feature>
<evidence type="ECO:0000256" key="3">
    <source>
        <dbReference type="ARBA" id="ARBA00012058"/>
    </source>
</evidence>
<dbReference type="InterPro" id="IPR036849">
    <property type="entry name" value="Enolase-like_C_sf"/>
</dbReference>
<dbReference type="SMART" id="SM01192">
    <property type="entry name" value="Enolase_C"/>
    <property type="match status" value="1"/>
</dbReference>
<feature type="binding site" evidence="9 12">
    <location>
        <position position="243"/>
    </location>
    <ligand>
        <name>Mg(2+)</name>
        <dbReference type="ChEBI" id="CHEBI:18420"/>
    </ligand>
</feature>
<dbReference type="InterPro" id="IPR000941">
    <property type="entry name" value="Enolase"/>
</dbReference>
<comment type="caution">
    <text evidence="15">The sequence shown here is derived from an EMBL/GenBank/DDBJ whole genome shotgun (WGS) entry which is preliminary data.</text>
</comment>
<dbReference type="GO" id="GO:0005576">
    <property type="term" value="C:extracellular region"/>
    <property type="evidence" value="ECO:0007669"/>
    <property type="project" value="UniProtKB-SubCell"/>
</dbReference>
<feature type="binding site" evidence="11">
    <location>
        <position position="288"/>
    </location>
    <ligand>
        <name>substrate</name>
    </ligand>
</feature>
<comment type="cofactor">
    <cofactor evidence="12">
        <name>Mg(2+)</name>
        <dbReference type="ChEBI" id="CHEBI:18420"/>
    </cofactor>
    <text evidence="12">Mg(2+) is required for catalysis and for stabilizing the dimer.</text>
</comment>
<feature type="binding site" evidence="9">
    <location>
        <position position="340"/>
    </location>
    <ligand>
        <name>(2R)-2-phosphoglycerate</name>
        <dbReference type="ChEBI" id="CHEBI:58289"/>
    </ligand>
</feature>
<keyword evidence="9 12" id="KW-0479">Metal-binding</keyword>
<dbReference type="SUPFAM" id="SSF54826">
    <property type="entry name" value="Enolase N-terminal domain-like"/>
    <property type="match status" value="1"/>
</dbReference>
<comment type="subcellular location">
    <subcellularLocation>
        <location evidence="9">Cytoplasm</location>
    </subcellularLocation>
    <subcellularLocation>
        <location evidence="9">Secreted</location>
    </subcellularLocation>
    <subcellularLocation>
        <location evidence="9">Cell surface</location>
    </subcellularLocation>
    <text evidence="9">Fractions of enolase are present in both the cytoplasm and on the cell surface.</text>
</comment>
<feature type="binding site" evidence="9">
    <location>
        <position position="165"/>
    </location>
    <ligand>
        <name>(2R)-2-phosphoglycerate</name>
        <dbReference type="ChEBI" id="CHEBI:58289"/>
    </ligand>
</feature>
<evidence type="ECO:0000256" key="9">
    <source>
        <dbReference type="HAMAP-Rule" id="MF_00318"/>
    </source>
</evidence>
<dbReference type="HAMAP" id="MF_00318">
    <property type="entry name" value="Enolase"/>
    <property type="match status" value="1"/>
</dbReference>
<feature type="domain" description="Enolase N-terminal" evidence="14">
    <location>
        <begin position="4"/>
        <end position="133"/>
    </location>
</feature>
<accession>A0A3M0Z3P7</accession>
<dbReference type="GO" id="GO:0000015">
    <property type="term" value="C:phosphopyruvate hydratase complex"/>
    <property type="evidence" value="ECO:0007669"/>
    <property type="project" value="InterPro"/>
</dbReference>
<dbReference type="PANTHER" id="PTHR11902:SF1">
    <property type="entry name" value="ENOLASE"/>
    <property type="match status" value="1"/>
</dbReference>
<keyword evidence="15" id="KW-0670">Pyruvate</keyword>
<dbReference type="GO" id="GO:0009986">
    <property type="term" value="C:cell surface"/>
    <property type="evidence" value="ECO:0007669"/>
    <property type="project" value="UniProtKB-SubCell"/>
</dbReference>
<dbReference type="Gene3D" id="3.30.390.10">
    <property type="entry name" value="Enolase-like, N-terminal domain"/>
    <property type="match status" value="1"/>
</dbReference>
<evidence type="ECO:0000313" key="16">
    <source>
        <dbReference type="Proteomes" id="UP000269410"/>
    </source>
</evidence>
<comment type="similarity">
    <text evidence="2 9">Belongs to the enolase family.</text>
</comment>
<feature type="binding site" evidence="11">
    <location>
        <begin position="367"/>
        <end position="370"/>
    </location>
    <ligand>
        <name>substrate</name>
    </ligand>
</feature>
<evidence type="ECO:0000259" key="14">
    <source>
        <dbReference type="SMART" id="SM01193"/>
    </source>
</evidence>
<dbReference type="SFLD" id="SFLDF00002">
    <property type="entry name" value="enolase"/>
    <property type="match status" value="1"/>
</dbReference>
<feature type="binding site" evidence="11">
    <location>
        <position position="315"/>
    </location>
    <ligand>
        <name>substrate</name>
    </ligand>
</feature>
<dbReference type="SUPFAM" id="SSF51604">
    <property type="entry name" value="Enolase C-terminal domain-like"/>
    <property type="match status" value="1"/>
</dbReference>
<dbReference type="AlphaFoldDB" id="A0A3M0Z3P7"/>
<feature type="binding site" evidence="9">
    <location>
        <position position="391"/>
    </location>
    <ligand>
        <name>(2R)-2-phosphoglycerate</name>
        <dbReference type="ChEBI" id="CHEBI:58289"/>
    </ligand>
</feature>
<dbReference type="PANTHER" id="PTHR11902">
    <property type="entry name" value="ENOLASE"/>
    <property type="match status" value="1"/>
</dbReference>
<feature type="binding site" evidence="9">
    <location>
        <position position="370"/>
    </location>
    <ligand>
        <name>(2R)-2-phosphoglycerate</name>
        <dbReference type="ChEBI" id="CHEBI:58289"/>
    </ligand>
</feature>
<dbReference type="Proteomes" id="UP000269410">
    <property type="component" value="Unassembled WGS sequence"/>
</dbReference>
<keyword evidence="7 9" id="KW-0324">Glycolysis</keyword>
<evidence type="ECO:0000256" key="8">
    <source>
        <dbReference type="ARBA" id="ARBA00023239"/>
    </source>
</evidence>
<dbReference type="NCBIfam" id="TIGR01060">
    <property type="entry name" value="eno"/>
    <property type="match status" value="1"/>
</dbReference>
<feature type="domain" description="Enolase C-terminal TIM barrel" evidence="13">
    <location>
        <begin position="141"/>
        <end position="416"/>
    </location>
</feature>
<dbReference type="EMBL" id="RFKV01000103">
    <property type="protein sequence ID" value="RMD76738.1"/>
    <property type="molecule type" value="Genomic_DNA"/>
</dbReference>
<feature type="binding site" evidence="9 12">
    <location>
        <position position="288"/>
    </location>
    <ligand>
        <name>Mg(2+)</name>
        <dbReference type="ChEBI" id="CHEBI:18420"/>
    </ligand>
</feature>
<protein>
    <recommendedName>
        <fullName evidence="4 9">Enolase</fullName>
        <ecNumber evidence="3 9">4.2.1.11</ecNumber>
    </recommendedName>
    <alternativeName>
        <fullName evidence="9">2-phospho-D-glycerate hydro-lyase</fullName>
    </alternativeName>
    <alternativeName>
        <fullName evidence="9">2-phosphoglycerate dehydratase</fullName>
    </alternativeName>
</protein>
<proteinExistence type="inferred from homology"/>
<dbReference type="Pfam" id="PF00113">
    <property type="entry name" value="Enolase_C"/>
    <property type="match status" value="1"/>
</dbReference>
<dbReference type="InterPro" id="IPR020809">
    <property type="entry name" value="Enolase_CS"/>
</dbReference>
<feature type="binding site" evidence="9 12">
    <location>
        <position position="315"/>
    </location>
    <ligand>
        <name>Mg(2+)</name>
        <dbReference type="ChEBI" id="CHEBI:18420"/>
    </ligand>
</feature>
<name>A0A3M0Z3P7_9BACT</name>
<feature type="binding site" evidence="9">
    <location>
        <position position="369"/>
    </location>
    <ligand>
        <name>(2R)-2-phosphoglycerate</name>
        <dbReference type="ChEBI" id="CHEBI:58289"/>
    </ligand>
</feature>
<dbReference type="SMART" id="SM01193">
    <property type="entry name" value="Enolase_N"/>
    <property type="match status" value="1"/>
</dbReference>
<dbReference type="UniPathway" id="UPA00109">
    <property type="reaction ID" value="UER00187"/>
</dbReference>
<dbReference type="SFLD" id="SFLDG00178">
    <property type="entry name" value="enolase"/>
    <property type="match status" value="1"/>
</dbReference>
<comment type="pathway">
    <text evidence="1 9">Carbohydrate degradation; glycolysis; pyruvate from D-glyceraldehyde 3-phosphate: step 4/5.</text>
</comment>
<dbReference type="Pfam" id="PF03952">
    <property type="entry name" value="Enolase_N"/>
    <property type="match status" value="1"/>
</dbReference>
<evidence type="ECO:0000256" key="2">
    <source>
        <dbReference type="ARBA" id="ARBA00009604"/>
    </source>
</evidence>
<evidence type="ECO:0000256" key="7">
    <source>
        <dbReference type="ARBA" id="ARBA00023152"/>
    </source>
</evidence>
<feature type="active site" description="Proton acceptor" evidence="9 10">
    <location>
        <position position="340"/>
    </location>
</feature>
<evidence type="ECO:0000256" key="4">
    <source>
        <dbReference type="ARBA" id="ARBA00017068"/>
    </source>
</evidence>
<dbReference type="EC" id="4.2.1.11" evidence="3 9"/>
<dbReference type="GO" id="GO:0000287">
    <property type="term" value="F:magnesium ion binding"/>
    <property type="evidence" value="ECO:0007669"/>
    <property type="project" value="UniProtKB-UniRule"/>
</dbReference>
<evidence type="ECO:0000256" key="1">
    <source>
        <dbReference type="ARBA" id="ARBA00005031"/>
    </source>
</evidence>
<feature type="binding site" evidence="11">
    <location>
        <position position="157"/>
    </location>
    <ligand>
        <name>substrate</name>
    </ligand>
</feature>
<dbReference type="PROSITE" id="PS00164">
    <property type="entry name" value="ENOLASE"/>
    <property type="match status" value="1"/>
</dbReference>
<dbReference type="SFLD" id="SFLDS00001">
    <property type="entry name" value="Enolase"/>
    <property type="match status" value="1"/>
</dbReference>
<dbReference type="GO" id="GO:0006096">
    <property type="term" value="P:glycolytic process"/>
    <property type="evidence" value="ECO:0007669"/>
    <property type="project" value="UniProtKB-UniRule"/>
</dbReference>
<reference evidence="15 16" key="1">
    <citation type="submission" date="2018-10" db="EMBL/GenBank/DDBJ databases">
        <title>Thermophilic Lithotrophy and Phototrophy in an Intertidal, Iron-rich, Geothermal Spring.</title>
        <authorList>
            <person name="Ward L.M."/>
            <person name="Idei A."/>
            <person name="Nakagawa M."/>
            <person name="Ueno Y."/>
            <person name="Fischer W."/>
            <person name="Mcglynn S.E."/>
        </authorList>
    </citation>
    <scope>NUCLEOTIDE SEQUENCE [LARGE SCALE GENOMIC DNA]</scope>
    <source>
        <strain evidence="15">J137</strain>
    </source>
</reference>
<keyword evidence="6 9" id="KW-0460">Magnesium</keyword>
<dbReference type="PRINTS" id="PR00148">
    <property type="entry name" value="ENOLASE"/>
</dbReference>
<keyword evidence="5 9" id="KW-0964">Secreted</keyword>